<proteinExistence type="inferred from homology"/>
<comment type="caution">
    <text evidence="7">The sequence shown here is derived from an EMBL/GenBank/DDBJ whole genome shotgun (WGS) entry which is preliminary data.</text>
</comment>
<organism evidence="7 8">
    <name type="scientific">Nocardiopsis codii</name>
    <dbReference type="NCBI Taxonomy" id="3065942"/>
    <lineage>
        <taxon>Bacteria</taxon>
        <taxon>Bacillati</taxon>
        <taxon>Actinomycetota</taxon>
        <taxon>Actinomycetes</taxon>
        <taxon>Streptosporangiales</taxon>
        <taxon>Nocardiopsidaceae</taxon>
        <taxon>Nocardiopsis</taxon>
    </lineage>
</organism>
<dbReference type="InterPro" id="IPR006093">
    <property type="entry name" value="Oxy_OxRdtase_FAD_BS"/>
</dbReference>
<evidence type="ECO:0000256" key="4">
    <source>
        <dbReference type="ARBA" id="ARBA00022827"/>
    </source>
</evidence>
<dbReference type="Proteomes" id="UP001356095">
    <property type="component" value="Unassembled WGS sequence"/>
</dbReference>
<dbReference type="InterPro" id="IPR036318">
    <property type="entry name" value="FAD-bd_PCMH-like_sf"/>
</dbReference>
<dbReference type="CDD" id="cd01097">
    <property type="entry name" value="Tetrahydromethanopterin_reductase"/>
    <property type="match status" value="1"/>
</dbReference>
<keyword evidence="4" id="KW-0274">FAD</keyword>
<accession>A0ABU7K4Y6</accession>
<dbReference type="PROSITE" id="PS51387">
    <property type="entry name" value="FAD_PCMH"/>
    <property type="match status" value="1"/>
</dbReference>
<dbReference type="InterPro" id="IPR016169">
    <property type="entry name" value="FAD-bd_PCMH_sub2"/>
</dbReference>
<evidence type="ECO:0000256" key="1">
    <source>
        <dbReference type="ARBA" id="ARBA00001974"/>
    </source>
</evidence>
<protein>
    <submittedName>
        <fullName evidence="7">LLM class flavin-dependent oxidoreductase</fullName>
    </submittedName>
</protein>
<dbReference type="InterPro" id="IPR050416">
    <property type="entry name" value="FAD-linked_Oxidoreductase"/>
</dbReference>
<keyword evidence="3" id="KW-0285">Flavoprotein</keyword>
<dbReference type="InterPro" id="IPR016167">
    <property type="entry name" value="FAD-bd_PCMH_sub1"/>
</dbReference>
<evidence type="ECO:0000313" key="7">
    <source>
        <dbReference type="EMBL" id="MEE2037310.1"/>
    </source>
</evidence>
<dbReference type="EMBL" id="JAUZMY010000006">
    <property type="protein sequence ID" value="MEE2037310.1"/>
    <property type="molecule type" value="Genomic_DNA"/>
</dbReference>
<dbReference type="PANTHER" id="PTHR42973">
    <property type="entry name" value="BINDING OXIDOREDUCTASE, PUTATIVE (AFU_ORTHOLOGUE AFUA_1G17690)-RELATED"/>
    <property type="match status" value="1"/>
</dbReference>
<dbReference type="Pfam" id="PF00296">
    <property type="entry name" value="Bac_luciferase"/>
    <property type="match status" value="1"/>
</dbReference>
<evidence type="ECO:0000259" key="6">
    <source>
        <dbReference type="PROSITE" id="PS51387"/>
    </source>
</evidence>
<dbReference type="Gene3D" id="3.30.465.10">
    <property type="match status" value="1"/>
</dbReference>
<dbReference type="Gene3D" id="3.30.43.10">
    <property type="entry name" value="Uridine Diphospho-n-acetylenolpyruvylglucosamine Reductase, domain 2"/>
    <property type="match status" value="1"/>
</dbReference>
<sequence length="758" mass="79710">MPDYGHALEFGTFVTPAAQDPDRSATLAELTEKAGLDLVTYQDHPYNPGFLDTWTLLTWVAARTTRIKVSGNVLNLPLRGPAMLARSAASLDLLSHGRFELGLGAGAFWDGIEAMGAARLTPPQSVDALSEGIDIIRAVWDTDARGGVRLDGEHHTVRGMKRGPAPAHDIGIHLGAYKPRMLRLVGAKADGWLPSLGYLRPEDMAASHRTIDEAAEAAGRDPRQIRRMLNLPQHAFLPTNRGFLQGPPEQWVEELLPFVLEHGFSTFIAASDAPRTIQTLGAEVAPALREAVAAERADAGTPTGPVRPVAALAARRPGIDYDAVPDTLRAHAVEPGDKGYAGVRHGYMQHGRPGLVLRPDDAREVAEALAYARAQDADLHVRSGGHGISGRSTGDGGVVVDLSRMNEVRVLDAGAGRVRLGAGARWGAVAAALAPHGLALSSGDHGGVGVGGLATTGGLGYLARAHGLTIDNVTAVEVVTADGALVRADADHHPDLFWAMRGAGANFGVLTAVEATAAPVGDVVLGQFAYDASDTAGFLRAWGEIAEAAPREVTAFLTTGPGRGSGGPVAQAMVVYAGDDTDLAVRALEPFLQAGPVLDQRAQVAPYPAIVPFDDGPHQGHGLPEARSGLLTHVTPELAHGMGEMLASGDVYFMQLRQVGGAVNDLPADATAYAHRSQNFCLAAMSSGARVPRMDGHWAALEEHLDGMYLSFDTRTGPGVLSQAFPEPALGRLRALKAQYDPENLFDKNFPITPANGG</sequence>
<dbReference type="InterPro" id="IPR006094">
    <property type="entry name" value="Oxid_FAD_bind_N"/>
</dbReference>
<dbReference type="InterPro" id="IPR016166">
    <property type="entry name" value="FAD-bd_PCMH"/>
</dbReference>
<dbReference type="Gene3D" id="3.20.20.30">
    <property type="entry name" value="Luciferase-like domain"/>
    <property type="match status" value="1"/>
</dbReference>
<evidence type="ECO:0000256" key="3">
    <source>
        <dbReference type="ARBA" id="ARBA00022630"/>
    </source>
</evidence>
<evidence type="ECO:0000256" key="2">
    <source>
        <dbReference type="ARBA" id="ARBA00005466"/>
    </source>
</evidence>
<dbReference type="Gene3D" id="3.40.462.20">
    <property type="match status" value="1"/>
</dbReference>
<dbReference type="RefSeq" id="WP_330091099.1">
    <property type="nucleotide sequence ID" value="NZ_JAUZMY010000006.1"/>
</dbReference>
<dbReference type="InterPro" id="IPR036661">
    <property type="entry name" value="Luciferase-like_sf"/>
</dbReference>
<gene>
    <name evidence="7" type="ORF">Q8791_08760</name>
</gene>
<dbReference type="InterPro" id="IPR011251">
    <property type="entry name" value="Luciferase-like_dom"/>
</dbReference>
<evidence type="ECO:0000313" key="8">
    <source>
        <dbReference type="Proteomes" id="UP001356095"/>
    </source>
</evidence>
<keyword evidence="8" id="KW-1185">Reference proteome</keyword>
<dbReference type="SUPFAM" id="SSF56176">
    <property type="entry name" value="FAD-binding/transporter-associated domain-like"/>
    <property type="match status" value="1"/>
</dbReference>
<dbReference type="PROSITE" id="PS00862">
    <property type="entry name" value="OX2_COVAL_FAD"/>
    <property type="match status" value="1"/>
</dbReference>
<dbReference type="PANTHER" id="PTHR42973:SF39">
    <property type="entry name" value="FAD-BINDING PCMH-TYPE DOMAIN-CONTAINING PROTEIN"/>
    <property type="match status" value="1"/>
</dbReference>
<evidence type="ECO:0000256" key="5">
    <source>
        <dbReference type="ARBA" id="ARBA00023002"/>
    </source>
</evidence>
<keyword evidence="5" id="KW-0560">Oxidoreductase</keyword>
<name>A0ABU7K4Y6_9ACTN</name>
<comment type="similarity">
    <text evidence="2">Belongs to the oxygen-dependent FAD-linked oxidoreductase family.</text>
</comment>
<dbReference type="SUPFAM" id="SSF51679">
    <property type="entry name" value="Bacterial luciferase-like"/>
    <property type="match status" value="1"/>
</dbReference>
<dbReference type="Pfam" id="PF01565">
    <property type="entry name" value="FAD_binding_4"/>
    <property type="match status" value="1"/>
</dbReference>
<comment type="cofactor">
    <cofactor evidence="1">
        <name>FAD</name>
        <dbReference type="ChEBI" id="CHEBI:57692"/>
    </cofactor>
</comment>
<reference evidence="7 8" key="1">
    <citation type="submission" date="2023-08" db="EMBL/GenBank/DDBJ databases">
        <authorList>
            <person name="Girao M."/>
            <person name="Carvalho M.F."/>
        </authorList>
    </citation>
    <scope>NUCLEOTIDE SEQUENCE [LARGE SCALE GENOMIC DNA]</scope>
    <source>
        <strain evidence="7 8">CT-R113</strain>
    </source>
</reference>
<feature type="domain" description="FAD-binding PCMH-type" evidence="6">
    <location>
        <begin position="348"/>
        <end position="520"/>
    </location>
</feature>